<protein>
    <submittedName>
        <fullName evidence="1">SH3 domain-containing protein</fullName>
    </submittedName>
</protein>
<keyword evidence="2" id="KW-1185">Reference proteome</keyword>
<reference evidence="1" key="1">
    <citation type="submission" date="2020-09" db="EMBL/GenBank/DDBJ databases">
        <title>Iningainema tapete sp. nov. (Scytonemataceae, Cyanobacteria) from greenhouses in central Florida (USA) produces two types of nodularin with biosynthetic potential for microcystin-LR and anabaenopeptins.</title>
        <authorList>
            <person name="Berthold D.E."/>
            <person name="Lefler F.W."/>
            <person name="Huang I.-S."/>
            <person name="Abdulla H."/>
            <person name="Zimba P.V."/>
            <person name="Laughinghouse H.D. IV."/>
        </authorList>
    </citation>
    <scope>NUCLEOTIDE SEQUENCE</scope>
    <source>
        <strain evidence="1">BLCCT55</strain>
    </source>
</reference>
<evidence type="ECO:0000313" key="2">
    <source>
        <dbReference type="Proteomes" id="UP000629098"/>
    </source>
</evidence>
<dbReference type="EMBL" id="JACXAE010000009">
    <property type="protein sequence ID" value="MBD2770815.1"/>
    <property type="molecule type" value="Genomic_DNA"/>
</dbReference>
<dbReference type="Gene3D" id="2.30.30.40">
    <property type="entry name" value="SH3 Domains"/>
    <property type="match status" value="1"/>
</dbReference>
<organism evidence="1 2">
    <name type="scientific">Iningainema tapete BLCC-T55</name>
    <dbReference type="NCBI Taxonomy" id="2748662"/>
    <lineage>
        <taxon>Bacteria</taxon>
        <taxon>Bacillati</taxon>
        <taxon>Cyanobacteriota</taxon>
        <taxon>Cyanophyceae</taxon>
        <taxon>Nostocales</taxon>
        <taxon>Scytonemataceae</taxon>
        <taxon>Iningainema tapete</taxon>
    </lineage>
</organism>
<comment type="caution">
    <text evidence="1">The sequence shown here is derived from an EMBL/GenBank/DDBJ whole genome shotgun (WGS) entry which is preliminary data.</text>
</comment>
<evidence type="ECO:0000313" key="1">
    <source>
        <dbReference type="EMBL" id="MBD2770815.1"/>
    </source>
</evidence>
<accession>A0A8J6XD17</accession>
<proteinExistence type="predicted"/>
<sequence length="170" mass="18084">MNKIIQRIVSSGAGITLLAVIPFLFKSHEANAQSIQSAVVIDPPSNVRVKPNGRIICSVNSETNIGIYGYSNGWYKTDACGSSGYIHQSQVLVQLSGEVSEACSVVGIQTGQLALRFSPNGKSRAGLNNGNVVLPITEQGIWSYVRVLSGANKSINGLEGWVNSNYLSCP</sequence>
<dbReference type="Proteomes" id="UP000629098">
    <property type="component" value="Unassembled WGS sequence"/>
</dbReference>
<dbReference type="RefSeq" id="WP_190825105.1">
    <property type="nucleotide sequence ID" value="NZ_CAWPPI010000009.1"/>
</dbReference>
<gene>
    <name evidence="1" type="ORF">ICL16_01405</name>
</gene>
<name>A0A8J6XD17_9CYAN</name>
<dbReference type="AlphaFoldDB" id="A0A8J6XD17"/>